<feature type="non-terminal residue" evidence="1">
    <location>
        <position position="1"/>
    </location>
</feature>
<evidence type="ECO:0000313" key="1">
    <source>
        <dbReference type="EMBL" id="GCA65341.1"/>
    </source>
</evidence>
<evidence type="ECO:0000313" key="2">
    <source>
        <dbReference type="Proteomes" id="UP000265618"/>
    </source>
</evidence>
<gene>
    <name evidence="1" type="ORF">KIPB_016897</name>
</gene>
<name>A0A391NW60_9EUKA</name>
<protein>
    <submittedName>
        <fullName evidence="1">Uncharacterized protein</fullName>
    </submittedName>
</protein>
<reference evidence="1 2" key="1">
    <citation type="journal article" date="2018" name="PLoS ONE">
        <title>The draft genome of Kipferlia bialata reveals reductive genome evolution in fornicate parasites.</title>
        <authorList>
            <person name="Tanifuji G."/>
            <person name="Takabayashi S."/>
            <person name="Kume K."/>
            <person name="Takagi M."/>
            <person name="Nakayama T."/>
            <person name="Kamikawa R."/>
            <person name="Inagaki Y."/>
            <person name="Hashimoto T."/>
        </authorList>
    </citation>
    <scope>NUCLEOTIDE SEQUENCE [LARGE SCALE GENOMIC DNA]</scope>
    <source>
        <strain evidence="1">NY0173</strain>
    </source>
</reference>
<keyword evidence="2" id="KW-1185">Reference proteome</keyword>
<comment type="caution">
    <text evidence="1">The sequence shown here is derived from an EMBL/GenBank/DDBJ whole genome shotgun (WGS) entry which is preliminary data.</text>
</comment>
<proteinExistence type="predicted"/>
<dbReference type="Proteomes" id="UP000265618">
    <property type="component" value="Unassembled WGS sequence"/>
</dbReference>
<dbReference type="EMBL" id="BDIP01010778">
    <property type="protein sequence ID" value="GCA65341.1"/>
    <property type="molecule type" value="Genomic_DNA"/>
</dbReference>
<sequence length="18" mass="2038">MCIHGKEEEQAVIDAHDL</sequence>
<accession>A0A391NW60</accession>
<organism evidence="1 2">
    <name type="scientific">Kipferlia bialata</name>
    <dbReference type="NCBI Taxonomy" id="797122"/>
    <lineage>
        <taxon>Eukaryota</taxon>
        <taxon>Metamonada</taxon>
        <taxon>Carpediemonas-like organisms</taxon>
        <taxon>Kipferlia</taxon>
    </lineage>
</organism>
<dbReference type="AlphaFoldDB" id="A0A391NW60"/>